<proteinExistence type="predicted"/>
<keyword evidence="3" id="KW-1185">Reference proteome</keyword>
<dbReference type="Proteomes" id="UP000824120">
    <property type="component" value="Chromosome 1"/>
</dbReference>
<organism evidence="2 3">
    <name type="scientific">Solanum commersonii</name>
    <name type="common">Commerson's wild potato</name>
    <name type="synonym">Commerson's nightshade</name>
    <dbReference type="NCBI Taxonomy" id="4109"/>
    <lineage>
        <taxon>Eukaryota</taxon>
        <taxon>Viridiplantae</taxon>
        <taxon>Streptophyta</taxon>
        <taxon>Embryophyta</taxon>
        <taxon>Tracheophyta</taxon>
        <taxon>Spermatophyta</taxon>
        <taxon>Magnoliopsida</taxon>
        <taxon>eudicotyledons</taxon>
        <taxon>Gunneridae</taxon>
        <taxon>Pentapetalae</taxon>
        <taxon>asterids</taxon>
        <taxon>lamiids</taxon>
        <taxon>Solanales</taxon>
        <taxon>Solanaceae</taxon>
        <taxon>Solanoideae</taxon>
        <taxon>Solaneae</taxon>
        <taxon>Solanum</taxon>
    </lineage>
</organism>
<protein>
    <submittedName>
        <fullName evidence="2">Uncharacterized protein</fullName>
    </submittedName>
</protein>
<comment type="caution">
    <text evidence="2">The sequence shown here is derived from an EMBL/GenBank/DDBJ whole genome shotgun (WGS) entry which is preliminary data.</text>
</comment>
<reference evidence="2 3" key="1">
    <citation type="submission" date="2020-09" db="EMBL/GenBank/DDBJ databases">
        <title>De no assembly of potato wild relative species, Solanum commersonii.</title>
        <authorList>
            <person name="Cho K."/>
        </authorList>
    </citation>
    <scope>NUCLEOTIDE SEQUENCE [LARGE SCALE GENOMIC DNA]</scope>
    <source>
        <strain evidence="2">LZ3.2</strain>
        <tissue evidence="2">Leaf</tissue>
    </source>
</reference>
<dbReference type="OrthoDB" id="1552040at2759"/>
<feature type="region of interest" description="Disordered" evidence="1">
    <location>
        <begin position="241"/>
        <end position="276"/>
    </location>
</feature>
<evidence type="ECO:0000256" key="1">
    <source>
        <dbReference type="SAM" id="MobiDB-lite"/>
    </source>
</evidence>
<feature type="region of interest" description="Disordered" evidence="1">
    <location>
        <begin position="22"/>
        <end position="59"/>
    </location>
</feature>
<accession>A0A9J6B543</accession>
<feature type="compositionally biased region" description="Acidic residues" evidence="1">
    <location>
        <begin position="260"/>
        <end position="276"/>
    </location>
</feature>
<sequence length="276" mass="30404">MCGGLNSTMLAGNHVELTKTRMDVSTSSHRKRVRSGNVPPTPSVPIGQTGQFGGEGCNQRTESMSWKSATCTWSENSMPTGHPEGRSHFVTVRGVNVPITPADINDILELNIRTVLKSAMRKAWIHKGHKYAFGGLITKMCRPAGDPEENVDYMSPLFPTPVISLEPRGSTLSLGQLSPLLERHRRNELIMARMYGLEMLCHQNGCLASTDMQLGEVESCYPLNDHDMALLGIGPEFREPVDNDIPIDEERLRTSLDMESNSDEEVDPAQAGDEAE</sequence>
<evidence type="ECO:0000313" key="3">
    <source>
        <dbReference type="Proteomes" id="UP000824120"/>
    </source>
</evidence>
<evidence type="ECO:0000313" key="2">
    <source>
        <dbReference type="EMBL" id="KAG5631731.1"/>
    </source>
</evidence>
<dbReference type="AlphaFoldDB" id="A0A9J6B543"/>
<gene>
    <name evidence="2" type="ORF">H5410_003448</name>
</gene>
<name>A0A9J6B543_SOLCO</name>
<dbReference type="EMBL" id="JACXVP010000001">
    <property type="protein sequence ID" value="KAG5631731.1"/>
    <property type="molecule type" value="Genomic_DNA"/>
</dbReference>